<feature type="region of interest" description="Disordered" evidence="1">
    <location>
        <begin position="398"/>
        <end position="418"/>
    </location>
</feature>
<evidence type="ECO:0000313" key="3">
    <source>
        <dbReference type="Proteomes" id="UP000215335"/>
    </source>
</evidence>
<accession>A0A232EFL3</accession>
<organism evidence="2 3">
    <name type="scientific">Trichomalopsis sarcophagae</name>
    <dbReference type="NCBI Taxonomy" id="543379"/>
    <lineage>
        <taxon>Eukaryota</taxon>
        <taxon>Metazoa</taxon>
        <taxon>Ecdysozoa</taxon>
        <taxon>Arthropoda</taxon>
        <taxon>Hexapoda</taxon>
        <taxon>Insecta</taxon>
        <taxon>Pterygota</taxon>
        <taxon>Neoptera</taxon>
        <taxon>Endopterygota</taxon>
        <taxon>Hymenoptera</taxon>
        <taxon>Apocrita</taxon>
        <taxon>Proctotrupomorpha</taxon>
        <taxon>Chalcidoidea</taxon>
        <taxon>Pteromalidae</taxon>
        <taxon>Pteromalinae</taxon>
        <taxon>Trichomalopsis</taxon>
    </lineage>
</organism>
<dbReference type="AlphaFoldDB" id="A0A232EFL3"/>
<evidence type="ECO:0000256" key="1">
    <source>
        <dbReference type="SAM" id="MobiDB-lite"/>
    </source>
</evidence>
<feature type="compositionally biased region" description="Basic and acidic residues" evidence="1">
    <location>
        <begin position="402"/>
        <end position="418"/>
    </location>
</feature>
<feature type="compositionally biased region" description="Low complexity" evidence="1">
    <location>
        <begin position="36"/>
        <end position="45"/>
    </location>
</feature>
<keyword evidence="3" id="KW-1185">Reference proteome</keyword>
<comment type="caution">
    <text evidence="2">The sequence shown here is derived from an EMBL/GenBank/DDBJ whole genome shotgun (WGS) entry which is preliminary data.</text>
</comment>
<dbReference type="Proteomes" id="UP000215335">
    <property type="component" value="Unassembled WGS sequence"/>
</dbReference>
<evidence type="ECO:0008006" key="4">
    <source>
        <dbReference type="Google" id="ProtNLM"/>
    </source>
</evidence>
<name>A0A232EFL3_9HYME</name>
<feature type="region of interest" description="Disordered" evidence="1">
    <location>
        <begin position="324"/>
        <end position="347"/>
    </location>
</feature>
<reference evidence="2 3" key="1">
    <citation type="journal article" date="2017" name="Curr. Biol.">
        <title>The Evolution of Venom by Co-option of Single-Copy Genes.</title>
        <authorList>
            <person name="Martinson E.O."/>
            <person name="Mrinalini"/>
            <person name="Kelkar Y.D."/>
            <person name="Chang C.H."/>
            <person name="Werren J.H."/>
        </authorList>
    </citation>
    <scope>NUCLEOTIDE SEQUENCE [LARGE SCALE GENOMIC DNA]</scope>
    <source>
        <strain evidence="2 3">Alberta</strain>
        <tissue evidence="2">Whole body</tissue>
    </source>
</reference>
<evidence type="ECO:0000313" key="2">
    <source>
        <dbReference type="EMBL" id="OXU17150.1"/>
    </source>
</evidence>
<dbReference type="EMBL" id="NNAY01004976">
    <property type="protein sequence ID" value="OXU17150.1"/>
    <property type="molecule type" value="Genomic_DNA"/>
</dbReference>
<proteinExistence type="predicted"/>
<gene>
    <name evidence="2" type="ORF">TSAR_011699</name>
</gene>
<protein>
    <recommendedName>
        <fullName evidence="4">C2H2-type domain-containing protein</fullName>
    </recommendedName>
</protein>
<sequence length="546" mass="60285">MSDGVGAKISFLIDVSFADDADITKLISDESDESISECSSPSTSSLNKKDDDSGYFSNENSSEIDNYLFLEGNDIQSNGDADADCVNDSHIDLDTLTVLEVEPQSTKEVISFQADNNTNSQLDGFIIIAETNESAFDSNVTLALNKENLFITLVENDSILFLEDQCKEVKKVTSPEKDFIAGVQSKTSESYNKTPNVLQCNRFKDGVAVPSDTISIDLGESSISKVALTSNEDHLILEAVHTISDGPDESLHISASSPNIIHEFKKGDLDEEDRNPDEFVKIVENPVDDSLPIDLNEVIPSEVSLTSNDRDLVTQVENKIDISEKSDSQVESLNAGENLPDNNPPVKGSTCLNVAPALMKETANEIDYKLNQGSYIDAKSAEVDLCTTDYDTSTPASGIIESKNDIPSRDVADSTSKKLPSKNELKNYTQYVKIYCTECGESPWNVKYKTNRNCGTCQKKTLLNCFRCDKNTQSMSTGILEHLRYRCVPIDTLYQCSDCDYNTRAKNAYKKHVLAHKPSENIHCTWCGKSLKKVFENTRDSFAPIV</sequence>
<feature type="region of interest" description="Disordered" evidence="1">
    <location>
        <begin position="30"/>
        <end position="55"/>
    </location>
</feature>